<dbReference type="AlphaFoldDB" id="A0A328B3G1"/>
<organism evidence="4 5">
    <name type="scientific">Hymenobacter edaphi</name>
    <dbReference type="NCBI Taxonomy" id="2211146"/>
    <lineage>
        <taxon>Bacteria</taxon>
        <taxon>Pseudomonadati</taxon>
        <taxon>Bacteroidota</taxon>
        <taxon>Cytophagia</taxon>
        <taxon>Cytophagales</taxon>
        <taxon>Hymenobacteraceae</taxon>
        <taxon>Hymenobacter</taxon>
    </lineage>
</organism>
<keyword evidence="3" id="KW-0106">Calcium</keyword>
<proteinExistence type="predicted"/>
<dbReference type="Gene3D" id="2.70.98.10">
    <property type="match status" value="1"/>
</dbReference>
<evidence type="ECO:0000313" key="5">
    <source>
        <dbReference type="Proteomes" id="UP000248553"/>
    </source>
</evidence>
<dbReference type="InterPro" id="IPR008183">
    <property type="entry name" value="Aldose_1/G6P_1-epimerase"/>
</dbReference>
<comment type="cofactor">
    <cofactor evidence="1">
        <name>Ca(2+)</name>
        <dbReference type="ChEBI" id="CHEBI:29108"/>
    </cofactor>
</comment>
<dbReference type="Proteomes" id="UP000248553">
    <property type="component" value="Unassembled WGS sequence"/>
</dbReference>
<dbReference type="SUPFAM" id="SSF74650">
    <property type="entry name" value="Galactose mutarotase-like"/>
    <property type="match status" value="1"/>
</dbReference>
<keyword evidence="5" id="KW-1185">Reference proteome</keyword>
<evidence type="ECO:0000256" key="1">
    <source>
        <dbReference type="ARBA" id="ARBA00001913"/>
    </source>
</evidence>
<dbReference type="GO" id="GO:0004034">
    <property type="term" value="F:aldose 1-epimerase activity"/>
    <property type="evidence" value="ECO:0007669"/>
    <property type="project" value="TreeGrafter"/>
</dbReference>
<gene>
    <name evidence="4" type="ORF">DLM85_24820</name>
</gene>
<dbReference type="GO" id="GO:0006006">
    <property type="term" value="P:glucose metabolic process"/>
    <property type="evidence" value="ECO:0007669"/>
    <property type="project" value="TreeGrafter"/>
</dbReference>
<reference evidence="5" key="1">
    <citation type="submission" date="2018-05" db="EMBL/GenBank/DDBJ databases">
        <authorList>
            <person name="Nie L."/>
        </authorList>
    </citation>
    <scope>NUCLEOTIDE SEQUENCE [LARGE SCALE GENOMIC DNA]</scope>
    <source>
        <strain evidence="5">NL</strain>
    </source>
</reference>
<protein>
    <submittedName>
        <fullName evidence="4">Galactose-1-epimerase</fullName>
    </submittedName>
</protein>
<dbReference type="GO" id="GO:0030246">
    <property type="term" value="F:carbohydrate binding"/>
    <property type="evidence" value="ECO:0007669"/>
    <property type="project" value="InterPro"/>
</dbReference>
<dbReference type="InterPro" id="IPR011013">
    <property type="entry name" value="Gal_mutarotase_sf_dom"/>
</dbReference>
<dbReference type="GO" id="GO:0033499">
    <property type="term" value="P:galactose catabolic process via UDP-galactose, Leloir pathway"/>
    <property type="evidence" value="ECO:0007669"/>
    <property type="project" value="TreeGrafter"/>
</dbReference>
<evidence type="ECO:0000313" key="4">
    <source>
        <dbReference type="EMBL" id="RAK61910.1"/>
    </source>
</evidence>
<dbReference type="EMBL" id="QHKM01000038">
    <property type="protein sequence ID" value="RAK61910.1"/>
    <property type="molecule type" value="Genomic_DNA"/>
</dbReference>
<comment type="caution">
    <text evidence="4">The sequence shown here is derived from an EMBL/GenBank/DDBJ whole genome shotgun (WGS) entry which is preliminary data.</text>
</comment>
<name>A0A328B3G1_9BACT</name>
<dbReference type="InterPro" id="IPR014718">
    <property type="entry name" value="GH-type_carb-bd"/>
</dbReference>
<accession>A0A328B3G1</accession>
<evidence type="ECO:0000256" key="3">
    <source>
        <dbReference type="ARBA" id="ARBA00022837"/>
    </source>
</evidence>
<dbReference type="PANTHER" id="PTHR10091:SF0">
    <property type="entry name" value="GALACTOSE MUTAROTASE"/>
    <property type="match status" value="1"/>
</dbReference>
<sequence length="117" mass="12642">TPHGIGERIAQVPGGYDHNWVLTQADGMHPAATVYEPASGRTLEVTTTEPGIQFYTGNFLDGSLAGKGNVVYGKHAGFCLETQHFPDSPNQPTFPSTILQPGQTLHSTTVYRFGVRK</sequence>
<comment type="subunit">
    <text evidence="2">Monomer.</text>
</comment>
<dbReference type="PANTHER" id="PTHR10091">
    <property type="entry name" value="ALDOSE-1-EPIMERASE"/>
    <property type="match status" value="1"/>
</dbReference>
<feature type="non-terminal residue" evidence="4">
    <location>
        <position position="1"/>
    </location>
</feature>
<evidence type="ECO:0000256" key="2">
    <source>
        <dbReference type="ARBA" id="ARBA00011245"/>
    </source>
</evidence>
<dbReference type="Pfam" id="PF01263">
    <property type="entry name" value="Aldose_epim"/>
    <property type="match status" value="1"/>
</dbReference>